<dbReference type="AlphaFoldDB" id="A0A369W6N5"/>
<dbReference type="Proteomes" id="UP000253759">
    <property type="component" value="Unassembled WGS sequence"/>
</dbReference>
<proteinExistence type="predicted"/>
<organism evidence="1 2">
    <name type="scientific">Pelagibacterium lacus</name>
    <dbReference type="NCBI Taxonomy" id="2282655"/>
    <lineage>
        <taxon>Bacteria</taxon>
        <taxon>Pseudomonadati</taxon>
        <taxon>Pseudomonadota</taxon>
        <taxon>Alphaproteobacteria</taxon>
        <taxon>Hyphomicrobiales</taxon>
        <taxon>Devosiaceae</taxon>
        <taxon>Pelagibacterium</taxon>
    </lineage>
</organism>
<evidence type="ECO:0000313" key="1">
    <source>
        <dbReference type="EMBL" id="RDE09515.1"/>
    </source>
</evidence>
<reference evidence="2" key="1">
    <citation type="submission" date="2018-07" db="EMBL/GenBank/DDBJ databases">
        <authorList>
            <person name="Liu B.-T."/>
            <person name="Du Z."/>
        </authorList>
    </citation>
    <scope>NUCLEOTIDE SEQUENCE [LARGE SCALE GENOMIC DNA]</scope>
    <source>
        <strain evidence="2">XYN52</strain>
    </source>
</reference>
<protein>
    <submittedName>
        <fullName evidence="1">Uncharacterized protein</fullName>
    </submittedName>
</protein>
<dbReference type="RefSeq" id="WP_114645422.1">
    <property type="nucleotide sequence ID" value="NZ_QQNH01000006.1"/>
</dbReference>
<comment type="caution">
    <text evidence="1">The sequence shown here is derived from an EMBL/GenBank/DDBJ whole genome shotgun (WGS) entry which is preliminary data.</text>
</comment>
<gene>
    <name evidence="1" type="ORF">DVH29_06855</name>
</gene>
<accession>A0A369W6N5</accession>
<evidence type="ECO:0000313" key="2">
    <source>
        <dbReference type="Proteomes" id="UP000253759"/>
    </source>
</evidence>
<dbReference type="EMBL" id="QQNH01000006">
    <property type="protein sequence ID" value="RDE09515.1"/>
    <property type="molecule type" value="Genomic_DNA"/>
</dbReference>
<sequence length="280" mass="31143">MSQKKSDKTTTAASPTLDETVRKFSDYDDFRQFVDTFSGEVLRQETEHKEAVEALKVQKRVATYITLGQALGMCTVLGSDENRPFLLRLLADRGIAWAKDEQNEFLPFCKLLFGHFDDKGKFVVDPTANAYAPVLRYLDEHNIPPADVAQFIETFSGKYGKKLDGIRKQDQQNHGTGPDHTAAQAALDLLLSEPAPAEISLKPENLLGTPVEGKLAAMWGEWNEGRFIPRGFINSTAGQVEKLARKQAVANEGALRRRQLARQDAKIIQLEAQLKAKASN</sequence>
<name>A0A369W6N5_9HYPH</name>
<keyword evidence="2" id="KW-1185">Reference proteome</keyword>